<dbReference type="RefSeq" id="WP_138564762.1">
    <property type="nucleotide sequence ID" value="NZ_CP040602.1"/>
</dbReference>
<dbReference type="CDD" id="cd10032">
    <property type="entry name" value="UDG-F6_HDG"/>
    <property type="match status" value="1"/>
</dbReference>
<dbReference type="SMART" id="SM00987">
    <property type="entry name" value="UreE_C"/>
    <property type="match status" value="1"/>
</dbReference>
<keyword evidence="2" id="KW-0326">Glycosidase</keyword>
<keyword evidence="3" id="KW-1185">Reference proteome</keyword>
<dbReference type="InterPro" id="IPR005122">
    <property type="entry name" value="Uracil-DNA_glycosylase-like"/>
</dbReference>
<reference evidence="2 3" key="1">
    <citation type="submission" date="2019-05" db="EMBL/GenBank/DDBJ databases">
        <title>Thiomicrorhabdus sediminis sp. nov, a novel sulfur-oxidizing bacterium isolated from coastal sediment.</title>
        <authorList>
            <person name="Liu X."/>
        </authorList>
    </citation>
    <scope>NUCLEOTIDE SEQUENCE [LARGE SCALE GENOMIC DNA]</scope>
    <source>
        <strain evidence="2 3">G1</strain>
    </source>
</reference>
<evidence type="ECO:0000313" key="3">
    <source>
        <dbReference type="Proteomes" id="UP000304864"/>
    </source>
</evidence>
<dbReference type="SUPFAM" id="SSF52141">
    <property type="entry name" value="Uracil-DNA glycosylase-like"/>
    <property type="match status" value="1"/>
</dbReference>
<dbReference type="GO" id="GO:0033958">
    <property type="term" value="F:DNA-deoxyinosine glycosylase activity"/>
    <property type="evidence" value="ECO:0007669"/>
    <property type="project" value="UniProtKB-EC"/>
</dbReference>
<organism evidence="2 3">
    <name type="scientific">Thiomicrorhabdus sediminis</name>
    <dbReference type="NCBI Taxonomy" id="2580412"/>
    <lineage>
        <taxon>Bacteria</taxon>
        <taxon>Pseudomonadati</taxon>
        <taxon>Pseudomonadota</taxon>
        <taxon>Gammaproteobacteria</taxon>
        <taxon>Thiotrichales</taxon>
        <taxon>Piscirickettsiaceae</taxon>
        <taxon>Thiomicrorhabdus</taxon>
    </lineage>
</organism>
<dbReference type="Gene3D" id="3.40.470.10">
    <property type="entry name" value="Uracil-DNA glycosylase-like domain"/>
    <property type="match status" value="1"/>
</dbReference>
<accession>A0A4P9K517</accession>
<protein>
    <submittedName>
        <fullName evidence="2">DNA-deoxyinosine glycosylase</fullName>
        <ecNumber evidence="2">3.2.2.15</ecNumber>
    </submittedName>
</protein>
<proteinExistence type="predicted"/>
<dbReference type="SMART" id="SM00986">
    <property type="entry name" value="UDG"/>
    <property type="match status" value="1"/>
</dbReference>
<evidence type="ECO:0000259" key="1">
    <source>
        <dbReference type="SMART" id="SM00986"/>
    </source>
</evidence>
<dbReference type="InterPro" id="IPR026353">
    <property type="entry name" value="Hypoxan-DNA_Glyclase"/>
</dbReference>
<dbReference type="KEGG" id="thig:FE785_05275"/>
<dbReference type="EMBL" id="CP040602">
    <property type="protein sequence ID" value="QCU90085.1"/>
    <property type="molecule type" value="Genomic_DNA"/>
</dbReference>
<sequence>MSDTSFCQGFEPICAENPTWMVLGTMPSVVSLKEAFYYAHPRNAFWPIMHHLTNCPVDSIEDKVNLVKQAKLVLWDVLDHCQRQGSLDSDIKTPQANDFEWLFRQYPQIRTVVFNGQKAAQLFQRHVIKKQHLPEDLELIVLPSTSPANAALKFADKQLFWQEKLSGLV</sequence>
<name>A0A4P9K517_9GAMM</name>
<dbReference type="Proteomes" id="UP000304864">
    <property type="component" value="Chromosome"/>
</dbReference>
<feature type="domain" description="Uracil-DNA glycosylase-like" evidence="1">
    <location>
        <begin position="11"/>
        <end position="165"/>
    </location>
</feature>
<dbReference type="InterPro" id="IPR036895">
    <property type="entry name" value="Uracil-DNA_glycosylase-like_sf"/>
</dbReference>
<dbReference type="NCBIfam" id="TIGR04274">
    <property type="entry name" value="hypoxanDNAglyco"/>
    <property type="match status" value="1"/>
</dbReference>
<evidence type="ECO:0000313" key="2">
    <source>
        <dbReference type="EMBL" id="QCU90085.1"/>
    </source>
</evidence>
<gene>
    <name evidence="2" type="ORF">FE785_05275</name>
</gene>
<dbReference type="EC" id="3.2.2.15" evidence="2"/>
<dbReference type="OrthoDB" id="9799921at2"/>
<dbReference type="AlphaFoldDB" id="A0A4P9K517"/>
<keyword evidence="2" id="KW-0378">Hydrolase</keyword>
<dbReference type="Pfam" id="PF03167">
    <property type="entry name" value="UDG"/>
    <property type="match status" value="1"/>
</dbReference>